<evidence type="ECO:0000313" key="2">
    <source>
        <dbReference type="EMBL" id="MBR7619235.1"/>
    </source>
</evidence>
<sequence>MIAPLTQRILIYGINYAPEIAGVGKYSGEIGEFLVARGHEVCVVSTPPHYPGWRALGGYSNKVWSREIVDGATVYRCPLYLHPDMKGIRRILAPLTFALSSGPVAITQILRRRPDVVLVVEPTFFAAPAALIAAKLVGAKTVLHVQDLEIDAAFAVGHIGKGGFAAKLAKAFEETTLRFFDQVITISSRMAEKIAEKGVSPSRIDVIRNWVDVERIRPEIGASPYRAELALADDIKVALYSGNIGAKQGLRLIIEAAEQLADRPDILFVIAGDGPMRGAVAAAADRLPNIRLLPFQPEARFSDFLNLADIHLLPQEREAADLLLPSKLGGMLASGKPILVTADPGTELSDFLGASCELTPPGDSARVAEALRRMADAAPDAGARAERLARAQTLSKRTVIYAFETALLSPRLGPTQPSPKS</sequence>
<dbReference type="CDD" id="cd03794">
    <property type="entry name" value="GT4_WbuB-like"/>
    <property type="match status" value="1"/>
</dbReference>
<organism evidence="2 3">
    <name type="scientific">Phenylobacterium glaciei</name>
    <dbReference type="NCBI Taxonomy" id="2803784"/>
    <lineage>
        <taxon>Bacteria</taxon>
        <taxon>Pseudomonadati</taxon>
        <taxon>Pseudomonadota</taxon>
        <taxon>Alphaproteobacteria</taxon>
        <taxon>Caulobacterales</taxon>
        <taxon>Caulobacteraceae</taxon>
        <taxon>Phenylobacterium</taxon>
    </lineage>
</organism>
<dbReference type="Pfam" id="PF13579">
    <property type="entry name" value="Glyco_trans_4_4"/>
    <property type="match status" value="1"/>
</dbReference>
<dbReference type="PANTHER" id="PTHR45947">
    <property type="entry name" value="SULFOQUINOVOSYL TRANSFERASE SQD2"/>
    <property type="match status" value="1"/>
</dbReference>
<dbReference type="Pfam" id="PF13692">
    <property type="entry name" value="Glyco_trans_1_4"/>
    <property type="match status" value="1"/>
</dbReference>
<evidence type="ECO:0000313" key="3">
    <source>
        <dbReference type="Proteomes" id="UP000622580"/>
    </source>
</evidence>
<proteinExistence type="predicted"/>
<dbReference type="NCBIfam" id="NF007640">
    <property type="entry name" value="PRK10307.1"/>
    <property type="match status" value="1"/>
</dbReference>
<gene>
    <name evidence="2" type="ORF">JKL49_07515</name>
</gene>
<feature type="domain" description="Glycosyltransferase subfamily 4-like N-terminal" evidence="1">
    <location>
        <begin position="22"/>
        <end position="210"/>
    </location>
</feature>
<dbReference type="RefSeq" id="WP_215339516.1">
    <property type="nucleotide sequence ID" value="NZ_JAGSGD010000001.1"/>
</dbReference>
<dbReference type="Proteomes" id="UP000622580">
    <property type="component" value="Unassembled WGS sequence"/>
</dbReference>
<dbReference type="SUPFAM" id="SSF53756">
    <property type="entry name" value="UDP-Glycosyltransferase/glycogen phosphorylase"/>
    <property type="match status" value="1"/>
</dbReference>
<accession>A0A941CZ18</accession>
<dbReference type="Gene3D" id="3.40.50.2000">
    <property type="entry name" value="Glycogen Phosphorylase B"/>
    <property type="match status" value="2"/>
</dbReference>
<dbReference type="InterPro" id="IPR028098">
    <property type="entry name" value="Glyco_trans_4-like_N"/>
</dbReference>
<keyword evidence="3" id="KW-1185">Reference proteome</keyword>
<name>A0A941CZ18_9CAUL</name>
<dbReference type="AlphaFoldDB" id="A0A941CZ18"/>
<dbReference type="InterPro" id="IPR050194">
    <property type="entry name" value="Glycosyltransferase_grp1"/>
</dbReference>
<dbReference type="EMBL" id="JAGSGD010000001">
    <property type="protein sequence ID" value="MBR7619235.1"/>
    <property type="molecule type" value="Genomic_DNA"/>
</dbReference>
<protein>
    <submittedName>
        <fullName evidence="2">WcaI family glycosyltransferase</fullName>
    </submittedName>
</protein>
<comment type="caution">
    <text evidence="2">The sequence shown here is derived from an EMBL/GenBank/DDBJ whole genome shotgun (WGS) entry which is preliminary data.</text>
</comment>
<dbReference type="PANTHER" id="PTHR45947:SF3">
    <property type="entry name" value="SULFOQUINOVOSYL TRANSFERASE SQD2"/>
    <property type="match status" value="1"/>
</dbReference>
<reference evidence="2" key="1">
    <citation type="submission" date="2021-04" db="EMBL/GenBank/DDBJ databases">
        <title>Draft genome assembly of strain Phenylobacterium sp. 20VBR1 using MiniION and Illumina platforms.</title>
        <authorList>
            <person name="Thomas F.A."/>
            <person name="Krishnan K.P."/>
            <person name="Sinha R.K."/>
        </authorList>
    </citation>
    <scope>NUCLEOTIDE SEQUENCE</scope>
    <source>
        <strain evidence="2">20VBR1</strain>
    </source>
</reference>
<evidence type="ECO:0000259" key="1">
    <source>
        <dbReference type="Pfam" id="PF13579"/>
    </source>
</evidence>
<dbReference type="GO" id="GO:0016757">
    <property type="term" value="F:glycosyltransferase activity"/>
    <property type="evidence" value="ECO:0007669"/>
    <property type="project" value="UniProtKB-ARBA"/>
</dbReference>